<dbReference type="RefSeq" id="WP_035210464.1">
    <property type="nucleotide sequence ID" value="NZ_CP045571.1"/>
</dbReference>
<protein>
    <recommendedName>
        <fullName evidence="3">Holliday junction resolvase</fullName>
    </recommendedName>
</protein>
<dbReference type="KEGG" id="atx:GCD22_03057"/>
<accession>A0A5P9XTP3</accession>
<evidence type="ECO:0000313" key="2">
    <source>
        <dbReference type="Proteomes" id="UP000363590"/>
    </source>
</evidence>
<gene>
    <name evidence="1" type="ORF">GCD22_03057</name>
</gene>
<dbReference type="InterPro" id="IPR056931">
    <property type="entry name" value="D14-like"/>
</dbReference>
<proteinExistence type="predicted"/>
<dbReference type="EMBL" id="CP045571">
    <property type="protein sequence ID" value="QFX97172.1"/>
    <property type="molecule type" value="Genomic_DNA"/>
</dbReference>
<dbReference type="Pfam" id="PF24608">
    <property type="entry name" value="PDDEXK_15"/>
    <property type="match status" value="1"/>
</dbReference>
<evidence type="ECO:0008006" key="3">
    <source>
        <dbReference type="Google" id="ProtNLM"/>
    </source>
</evidence>
<dbReference type="AlphaFoldDB" id="A0A5P9XTP3"/>
<dbReference type="Proteomes" id="UP000363590">
    <property type="component" value="Chromosome"/>
</dbReference>
<organism evidence="1 2">
    <name type="scientific">Acidithiobacillus thiooxidans ATCC 19377</name>
    <dbReference type="NCBI Taxonomy" id="637390"/>
    <lineage>
        <taxon>Bacteria</taxon>
        <taxon>Pseudomonadati</taxon>
        <taxon>Pseudomonadota</taxon>
        <taxon>Acidithiobacillia</taxon>
        <taxon>Acidithiobacillales</taxon>
        <taxon>Acidithiobacillaceae</taxon>
        <taxon>Acidithiobacillus</taxon>
    </lineage>
</organism>
<dbReference type="GeneID" id="60697282"/>
<name>A0A5P9XTP3_ACITH</name>
<sequence length="129" mass="14530">MSASQRSKGQRGERELFHLLTDHLGVTVTRNLDQVWQGGADSLDIPNWAIEVKRQEALSIASWWAQAQRQAERTGRKPALFYRQSRKPWRVVMDLHHIAPEIFTTAGSLCEMALCDACTVIRESLGGAL</sequence>
<evidence type="ECO:0000313" key="1">
    <source>
        <dbReference type="EMBL" id="QFX97172.1"/>
    </source>
</evidence>
<reference evidence="1 2" key="1">
    <citation type="submission" date="2019-10" db="EMBL/GenBank/DDBJ databases">
        <authorList>
            <person name="Wang R."/>
        </authorList>
    </citation>
    <scope>NUCLEOTIDE SEQUENCE [LARGE SCALE GENOMIC DNA]</scope>
    <source>
        <strain evidence="1 2">ATCC 19377</strain>
    </source>
</reference>